<dbReference type="AlphaFoldDB" id="A0A3G8JP29"/>
<gene>
    <name evidence="3" type="ORF">D7316_02863</name>
</gene>
<accession>A0A3G8JP29</accession>
<dbReference type="PANTHER" id="PTHR48081">
    <property type="entry name" value="AB HYDROLASE SUPERFAMILY PROTEIN C4A8.06C"/>
    <property type="match status" value="1"/>
</dbReference>
<evidence type="ECO:0000256" key="1">
    <source>
        <dbReference type="ARBA" id="ARBA00022801"/>
    </source>
</evidence>
<reference evidence="3 4" key="1">
    <citation type="submission" date="2018-11" db="EMBL/GenBank/DDBJ databases">
        <title>Gordonia insulae sp. nov., isolated from an island soil.</title>
        <authorList>
            <person name="Kim Y.S."/>
            <person name="Kim S.B."/>
        </authorList>
    </citation>
    <scope>NUCLEOTIDE SEQUENCE [LARGE SCALE GENOMIC DNA]</scope>
    <source>
        <strain evidence="3 4">MMS17-SY073</strain>
    </source>
</reference>
<dbReference type="GO" id="GO:0016787">
    <property type="term" value="F:hydrolase activity"/>
    <property type="evidence" value="ECO:0007669"/>
    <property type="project" value="UniProtKB-KW"/>
</dbReference>
<feature type="domain" description="BD-FAE-like" evidence="2">
    <location>
        <begin position="87"/>
        <end position="268"/>
    </location>
</feature>
<keyword evidence="4" id="KW-1185">Reference proteome</keyword>
<keyword evidence="1" id="KW-0378">Hydrolase</keyword>
<dbReference type="Proteomes" id="UP000271469">
    <property type="component" value="Chromosome"/>
</dbReference>
<dbReference type="Pfam" id="PF20434">
    <property type="entry name" value="BD-FAE"/>
    <property type="match status" value="1"/>
</dbReference>
<dbReference type="InterPro" id="IPR029058">
    <property type="entry name" value="AB_hydrolase_fold"/>
</dbReference>
<dbReference type="KEGG" id="gom:D7316_02863"/>
<proteinExistence type="predicted"/>
<dbReference type="Gene3D" id="3.40.50.1820">
    <property type="entry name" value="alpha/beta hydrolase"/>
    <property type="match status" value="1"/>
</dbReference>
<dbReference type="OrthoDB" id="255603at2"/>
<dbReference type="SUPFAM" id="SSF53474">
    <property type="entry name" value="alpha/beta-Hydrolases"/>
    <property type="match status" value="1"/>
</dbReference>
<evidence type="ECO:0000313" key="3">
    <source>
        <dbReference type="EMBL" id="AZG46262.1"/>
    </source>
</evidence>
<dbReference type="InterPro" id="IPR049492">
    <property type="entry name" value="BD-FAE-like_dom"/>
</dbReference>
<name>A0A3G8JP29_9ACTN</name>
<protein>
    <recommendedName>
        <fullName evidence="2">BD-FAE-like domain-containing protein</fullName>
    </recommendedName>
</protein>
<organism evidence="3 4">
    <name type="scientific">Gordonia insulae</name>
    <dbReference type="NCBI Taxonomy" id="2420509"/>
    <lineage>
        <taxon>Bacteria</taxon>
        <taxon>Bacillati</taxon>
        <taxon>Actinomycetota</taxon>
        <taxon>Actinomycetes</taxon>
        <taxon>Mycobacteriales</taxon>
        <taxon>Gordoniaceae</taxon>
        <taxon>Gordonia</taxon>
    </lineage>
</organism>
<sequence>MSRVEHVVRSCRRILSKHLTPGSLAVVVTLSVFLPSVTSCTVPPQSSAARTFVSPAPDSAAQTGSRPLRLVYPTPDGKNDPTQNFGDLYLPSAPVTGVPLAVLFHGGSWLSSAGDLRGLAPMARALADHGIAVFNVEYRRIGSGGGWPTTLTDAQAAVDFAAGLSHDHRSLADGVAVVAGHSAGGQLALWAGTHGRTPPRAVVSISGPADLAYAAVHGDRNVRAFLGGLPHQVPERYSLADPSADPPPTVPVLLLHGTRDHVVPIEVARHYLEDHPLPALPHPDLVEIAGGTHTSLVTPGRRGYSEVLTDVEKLIRQVMSHSPALPTHVTQGALSSRALGSTA</sequence>
<evidence type="ECO:0000259" key="2">
    <source>
        <dbReference type="Pfam" id="PF20434"/>
    </source>
</evidence>
<evidence type="ECO:0000313" key="4">
    <source>
        <dbReference type="Proteomes" id="UP000271469"/>
    </source>
</evidence>
<dbReference type="InterPro" id="IPR050300">
    <property type="entry name" value="GDXG_lipolytic_enzyme"/>
</dbReference>
<dbReference type="EMBL" id="CP033972">
    <property type="protein sequence ID" value="AZG46262.1"/>
    <property type="molecule type" value="Genomic_DNA"/>
</dbReference>